<evidence type="ECO:0000313" key="2">
    <source>
        <dbReference type="EMBL" id="BAW79808.1"/>
    </source>
</evidence>
<proteinExistence type="predicted"/>
<accession>A0A1Q2SL05</accession>
<dbReference type="OrthoDB" id="9780724at2"/>
<evidence type="ECO:0000259" key="1">
    <source>
        <dbReference type="PROSITE" id="PS50878"/>
    </source>
</evidence>
<dbReference type="SUPFAM" id="SSF56672">
    <property type="entry name" value="DNA/RNA polymerases"/>
    <property type="match status" value="1"/>
</dbReference>
<dbReference type="CDD" id="cd01646">
    <property type="entry name" value="RT_Bac_retron_I"/>
    <property type="match status" value="1"/>
</dbReference>
<protein>
    <submittedName>
        <fullName evidence="2">Hypothetical conserved protein</fullName>
    </submittedName>
</protein>
<dbReference type="Pfam" id="PF00078">
    <property type="entry name" value="RVT_1"/>
    <property type="match status" value="1"/>
</dbReference>
<gene>
    <name evidence="2" type="ORF">TAO_0438</name>
</gene>
<sequence length="516" mass="59907">MKQLLDLSNEEAKTHFLKNTSYLTCDLPPHLTFEPILNEVDSILNGQDYCKFQFKDKPAPSIPNVNYTLLMSKYGRLSWRPIELIHPVLYVSLVNTICAKDNWDRLKKRFNKLKESFIECHSLPVISTDRKTGRAVLITNWWEKIEQQSLIYSLEFSYLLHTDVANCYGSLYTHSIAWAIHGRDEAKEHKKPKNKNDDLLGNKIDKHIRAGRYGQTNGISQGSILMDFIAELMLGYVDEKIDEKLEEKEKENARILRYRDDYRIFTNSRGQAEKILKTISDCLREVGMTLNTAKTVASSNIVESSIKPDKLAAITSQYFREKREKTANVQMQLLQIHAFGQQFTNSGALQRLVSAFDSEFDNDQNNLFTENLHRPAVEVLIAITTDIAFTSPSTFPRVARILNRWLPLVPDDQKQPIWEKIQKKIKRIPHNGYMEIWLQRIAKPNELEFESNEPICQIVDGKPASLWEDCWIQNDELKKIMDDTPKIIDKDELSKSKPIIQREEVELYEQQIEQQS</sequence>
<evidence type="ECO:0000313" key="3">
    <source>
        <dbReference type="Proteomes" id="UP000243679"/>
    </source>
</evidence>
<dbReference type="RefSeq" id="WP_096526425.1">
    <property type="nucleotide sequence ID" value="NZ_AP014836.1"/>
</dbReference>
<reference evidence="2 3" key="1">
    <citation type="journal article" date="2017" name="ISME J.">
        <title>An acid-tolerant ammonia-oxidizing ?-proteobacterium from soil.</title>
        <authorList>
            <person name="Hayatsu M."/>
            <person name="Tago K."/>
            <person name="Uchiyama I."/>
            <person name="Toyoda A."/>
            <person name="Wang Y."/>
            <person name="Shimomura Y."/>
            <person name="Okubo T."/>
            <person name="Kurisu F."/>
            <person name="Hirono Y."/>
            <person name="Nonaka K."/>
            <person name="Akiyama H."/>
            <person name="Itoh T."/>
            <person name="Takami H."/>
        </authorList>
    </citation>
    <scope>NUCLEOTIDE SEQUENCE [LARGE SCALE GENOMIC DNA]</scope>
    <source>
        <strain evidence="2 3">TAO100</strain>
    </source>
</reference>
<dbReference type="PROSITE" id="PS50878">
    <property type="entry name" value="RT_POL"/>
    <property type="match status" value="1"/>
</dbReference>
<dbReference type="InterPro" id="IPR000477">
    <property type="entry name" value="RT_dom"/>
</dbReference>
<dbReference type="InterPro" id="IPR043502">
    <property type="entry name" value="DNA/RNA_pol_sf"/>
</dbReference>
<dbReference type="AlphaFoldDB" id="A0A1Q2SL05"/>
<dbReference type="KEGG" id="ntt:TAO_0438"/>
<name>A0A1Q2SL05_9GAMM</name>
<dbReference type="Proteomes" id="UP000243679">
    <property type="component" value="Chromosome"/>
</dbReference>
<organism evidence="2 3">
    <name type="scientific">Candidatus Nitrosoglobus terrae</name>
    <dbReference type="NCBI Taxonomy" id="1630141"/>
    <lineage>
        <taxon>Bacteria</taxon>
        <taxon>Pseudomonadati</taxon>
        <taxon>Pseudomonadota</taxon>
        <taxon>Gammaproteobacteria</taxon>
        <taxon>Chromatiales</taxon>
        <taxon>Chromatiaceae</taxon>
        <taxon>Candidatus Nitrosoglobus</taxon>
    </lineage>
</organism>
<dbReference type="EMBL" id="AP014836">
    <property type="protein sequence ID" value="BAW79808.1"/>
    <property type="molecule type" value="Genomic_DNA"/>
</dbReference>
<feature type="domain" description="Reverse transcriptase" evidence="1">
    <location>
        <begin position="1"/>
        <end position="331"/>
    </location>
</feature>
<keyword evidence="3" id="KW-1185">Reference proteome</keyword>